<dbReference type="GO" id="GO:0016758">
    <property type="term" value="F:hexosyltransferase activity"/>
    <property type="evidence" value="ECO:0007669"/>
    <property type="project" value="InterPro"/>
</dbReference>
<reference evidence="8" key="1">
    <citation type="submission" date="2018-05" db="EMBL/GenBank/DDBJ databases">
        <authorList>
            <person name="Lanie J.A."/>
            <person name="Ng W.-L."/>
            <person name="Kazmierczak K.M."/>
            <person name="Andrzejewski T.M."/>
            <person name="Davidsen T.M."/>
            <person name="Wayne K.J."/>
            <person name="Tettelin H."/>
            <person name="Glass J.I."/>
            <person name="Rusch D."/>
            <person name="Podicherti R."/>
            <person name="Tsui H.-C.T."/>
            <person name="Winkler M.E."/>
        </authorList>
    </citation>
    <scope>NUCLEOTIDE SEQUENCE</scope>
</reference>
<evidence type="ECO:0000256" key="2">
    <source>
        <dbReference type="ARBA" id="ARBA00022475"/>
    </source>
</evidence>
<feature type="transmembrane region" description="Helical" evidence="7">
    <location>
        <begin position="88"/>
        <end position="110"/>
    </location>
</feature>
<evidence type="ECO:0000256" key="7">
    <source>
        <dbReference type="SAM" id="Phobius"/>
    </source>
</evidence>
<dbReference type="AlphaFoldDB" id="A0A382BP28"/>
<keyword evidence="5 7" id="KW-1133">Transmembrane helix</keyword>
<feature type="transmembrane region" description="Helical" evidence="7">
    <location>
        <begin position="170"/>
        <end position="194"/>
    </location>
</feature>
<feature type="transmembrane region" description="Helical" evidence="7">
    <location>
        <begin position="312"/>
        <end position="329"/>
    </location>
</feature>
<proteinExistence type="predicted"/>
<keyword evidence="6 7" id="KW-0472">Membrane</keyword>
<feature type="non-terminal residue" evidence="8">
    <location>
        <position position="525"/>
    </location>
</feature>
<feature type="transmembrane region" description="Helical" evidence="7">
    <location>
        <begin position="335"/>
        <end position="352"/>
    </location>
</feature>
<dbReference type="InterPro" id="IPR011990">
    <property type="entry name" value="TPR-like_helical_dom_sf"/>
</dbReference>
<protein>
    <recommendedName>
        <fullName evidence="9">DUF2029 domain-containing protein</fullName>
    </recommendedName>
</protein>
<evidence type="ECO:0008006" key="9">
    <source>
        <dbReference type="Google" id="ProtNLM"/>
    </source>
</evidence>
<feature type="transmembrane region" description="Helical" evidence="7">
    <location>
        <begin position="364"/>
        <end position="386"/>
    </location>
</feature>
<feature type="transmembrane region" description="Helical" evidence="7">
    <location>
        <begin position="398"/>
        <end position="416"/>
    </location>
</feature>
<feature type="transmembrane region" description="Helical" evidence="7">
    <location>
        <begin position="436"/>
        <end position="454"/>
    </location>
</feature>
<name>A0A382BP28_9ZZZZ</name>
<dbReference type="GO" id="GO:0005886">
    <property type="term" value="C:plasma membrane"/>
    <property type="evidence" value="ECO:0007669"/>
    <property type="project" value="UniProtKB-SubCell"/>
</dbReference>
<dbReference type="Gene3D" id="1.25.40.10">
    <property type="entry name" value="Tetratricopeptide repeat domain"/>
    <property type="match status" value="1"/>
</dbReference>
<dbReference type="InterPro" id="IPR018584">
    <property type="entry name" value="GT87"/>
</dbReference>
<comment type="subcellular location">
    <subcellularLocation>
        <location evidence="1">Cell membrane</location>
        <topology evidence="1">Multi-pass membrane protein</topology>
    </subcellularLocation>
</comment>
<dbReference type="Pfam" id="PF09594">
    <property type="entry name" value="GT87"/>
    <property type="match status" value="1"/>
</dbReference>
<evidence type="ECO:0000256" key="5">
    <source>
        <dbReference type="ARBA" id="ARBA00022989"/>
    </source>
</evidence>
<keyword evidence="2" id="KW-1003">Cell membrane</keyword>
<evidence type="ECO:0000256" key="6">
    <source>
        <dbReference type="ARBA" id="ARBA00023136"/>
    </source>
</evidence>
<evidence type="ECO:0000256" key="4">
    <source>
        <dbReference type="ARBA" id="ARBA00022692"/>
    </source>
</evidence>
<keyword evidence="3" id="KW-0808">Transferase</keyword>
<gene>
    <name evidence="8" type="ORF">METZ01_LOCUS168359</name>
</gene>
<feature type="transmembrane region" description="Helical" evidence="7">
    <location>
        <begin position="280"/>
        <end position="300"/>
    </location>
</feature>
<sequence>MKRIPFGRLTACLVLACAVVRFAGVVASGVIAVTYGDFAETLPGPYAEGLNPTLWNSPDLATVQARQTYTYGPTQFLTLYPMVFLDSYAAIARLLLVVYVGLILLTCWVISKSFDFISEGDAVSRRLLIYGSTLLFFPLLQALTQREFEVVILLALSLMYWSALRDNRPALGSLIAYITWFKYLPLVVGLPYLIARRWWGAAAAFALTSVVMLGLGELLFGMSLFFPDLNQQNTLSTQFTALSSSTAFCADWSPTQTTHVNIRWGLCGLKAQGFWVPLPFSYLALIAVTAFVGYVGLWSFEHRDKISLASERWRRVWEISLAIIVYSTFFHGHYYYLSALILPLLALFIRFTSGAAIQKARLAIAVLAYALLSAFVLPVSALSAVFEVDVWQFYLSHQFYLVGELLLLALVLREYVAPSFKVTGLKAALLPTRRHACGVAFTIVLAVSSLYWSAVLTAPLLESQPAAVIAEQDVADLRVSAEQGSVVAQLDPKAVSGIQQMAEQGNAEAQLALGGMYFAGQGVVE</sequence>
<accession>A0A382BP28</accession>
<dbReference type="EMBL" id="UINC01030694">
    <property type="protein sequence ID" value="SVB15505.1"/>
    <property type="molecule type" value="Genomic_DNA"/>
</dbReference>
<organism evidence="8">
    <name type="scientific">marine metagenome</name>
    <dbReference type="NCBI Taxonomy" id="408172"/>
    <lineage>
        <taxon>unclassified sequences</taxon>
        <taxon>metagenomes</taxon>
        <taxon>ecological metagenomes</taxon>
    </lineage>
</organism>
<evidence type="ECO:0000256" key="1">
    <source>
        <dbReference type="ARBA" id="ARBA00004651"/>
    </source>
</evidence>
<evidence type="ECO:0000256" key="3">
    <source>
        <dbReference type="ARBA" id="ARBA00022679"/>
    </source>
</evidence>
<keyword evidence="4 7" id="KW-0812">Transmembrane</keyword>
<evidence type="ECO:0000313" key="8">
    <source>
        <dbReference type="EMBL" id="SVB15505.1"/>
    </source>
</evidence>
<feature type="transmembrane region" description="Helical" evidence="7">
    <location>
        <begin position="201"/>
        <end position="226"/>
    </location>
</feature>